<evidence type="ECO:0000313" key="4">
    <source>
        <dbReference type="Proteomes" id="UP000738376"/>
    </source>
</evidence>
<protein>
    <submittedName>
        <fullName evidence="3">Uncharacterized protein</fullName>
    </submittedName>
</protein>
<proteinExistence type="predicted"/>
<evidence type="ECO:0000256" key="2">
    <source>
        <dbReference type="SAM" id="Phobius"/>
    </source>
</evidence>
<evidence type="ECO:0000313" key="3">
    <source>
        <dbReference type="EMBL" id="NMF56698.1"/>
    </source>
</evidence>
<accession>A0ABX1LN41</accession>
<comment type="caution">
    <text evidence="3">The sequence shown here is derived from an EMBL/GenBank/DDBJ whole genome shotgun (WGS) entry which is preliminary data.</text>
</comment>
<keyword evidence="2" id="KW-1133">Transmembrane helix</keyword>
<gene>
    <name evidence="3" type="ORF">HC246_01300</name>
</gene>
<keyword evidence="2" id="KW-0472">Membrane</keyword>
<name>A0ABX1LN41_9CYAN</name>
<feature type="compositionally biased region" description="Low complexity" evidence="1">
    <location>
        <begin position="8"/>
        <end position="26"/>
    </location>
</feature>
<feature type="transmembrane region" description="Helical" evidence="2">
    <location>
        <begin position="33"/>
        <end position="49"/>
    </location>
</feature>
<sequence>MNTQNQKQVTTQAIAQNNNADNPNTNPAFVNDPTFWIIIALAFLFRVILDRPSPTKK</sequence>
<keyword evidence="2" id="KW-0812">Transmembrane</keyword>
<reference evidence="3 4" key="1">
    <citation type="submission" date="2020-03" db="EMBL/GenBank/DDBJ databases">
        <title>Draft Genome Sequence of 2-Methylisoborneol Producing Pseudanabaena yagii Strain GIHE-NHR1 Isolated from North Han River in South Korea.</title>
        <authorList>
            <person name="Jeong J."/>
        </authorList>
    </citation>
    <scope>NUCLEOTIDE SEQUENCE [LARGE SCALE GENOMIC DNA]</scope>
    <source>
        <strain evidence="3 4">GIHE-NHR1</strain>
    </source>
</reference>
<dbReference type="RefSeq" id="WP_169361815.1">
    <property type="nucleotide sequence ID" value="NZ_JAAVJL010000001.1"/>
</dbReference>
<organism evidence="3 4">
    <name type="scientific">Pseudanabaena yagii GIHE-NHR1</name>
    <dbReference type="NCBI Taxonomy" id="2722753"/>
    <lineage>
        <taxon>Bacteria</taxon>
        <taxon>Bacillati</taxon>
        <taxon>Cyanobacteriota</taxon>
        <taxon>Cyanophyceae</taxon>
        <taxon>Pseudanabaenales</taxon>
        <taxon>Pseudanabaenaceae</taxon>
        <taxon>Pseudanabaena</taxon>
        <taxon>Pseudanabaena yagii</taxon>
    </lineage>
</organism>
<evidence type="ECO:0000256" key="1">
    <source>
        <dbReference type="SAM" id="MobiDB-lite"/>
    </source>
</evidence>
<keyword evidence="4" id="KW-1185">Reference proteome</keyword>
<feature type="region of interest" description="Disordered" evidence="1">
    <location>
        <begin position="1"/>
        <end position="26"/>
    </location>
</feature>
<dbReference type="Proteomes" id="UP000738376">
    <property type="component" value="Unassembled WGS sequence"/>
</dbReference>
<dbReference type="EMBL" id="JAAVJL010000001">
    <property type="protein sequence ID" value="NMF56698.1"/>
    <property type="molecule type" value="Genomic_DNA"/>
</dbReference>